<feature type="non-terminal residue" evidence="2">
    <location>
        <position position="1"/>
    </location>
</feature>
<evidence type="ECO:0000313" key="3">
    <source>
        <dbReference type="Proteomes" id="UP001221142"/>
    </source>
</evidence>
<gene>
    <name evidence="2" type="ORF">FB45DRAFT_1063507</name>
</gene>
<keyword evidence="3" id="KW-1185">Reference proteome</keyword>
<comment type="caution">
    <text evidence="2">The sequence shown here is derived from an EMBL/GenBank/DDBJ whole genome shotgun (WGS) entry which is preliminary data.</text>
</comment>
<dbReference type="EMBL" id="JARKIF010000020">
    <property type="protein sequence ID" value="KAJ7617977.1"/>
    <property type="molecule type" value="Genomic_DNA"/>
</dbReference>
<evidence type="ECO:0000256" key="1">
    <source>
        <dbReference type="SAM" id="MobiDB-lite"/>
    </source>
</evidence>
<name>A0AAD7BDF3_9AGAR</name>
<proteinExistence type="predicted"/>
<accession>A0AAD7BDF3</accession>
<dbReference type="AlphaFoldDB" id="A0AAD7BDF3"/>
<reference evidence="2" key="1">
    <citation type="submission" date="2023-03" db="EMBL/GenBank/DDBJ databases">
        <title>Massive genome expansion in bonnet fungi (Mycena s.s.) driven by repeated elements and novel gene families across ecological guilds.</title>
        <authorList>
            <consortium name="Lawrence Berkeley National Laboratory"/>
            <person name="Harder C.B."/>
            <person name="Miyauchi S."/>
            <person name="Viragh M."/>
            <person name="Kuo A."/>
            <person name="Thoen E."/>
            <person name="Andreopoulos B."/>
            <person name="Lu D."/>
            <person name="Skrede I."/>
            <person name="Drula E."/>
            <person name="Henrissat B."/>
            <person name="Morin E."/>
            <person name="Kohler A."/>
            <person name="Barry K."/>
            <person name="LaButti K."/>
            <person name="Morin E."/>
            <person name="Salamov A."/>
            <person name="Lipzen A."/>
            <person name="Mereny Z."/>
            <person name="Hegedus B."/>
            <person name="Baldrian P."/>
            <person name="Stursova M."/>
            <person name="Weitz H."/>
            <person name="Taylor A."/>
            <person name="Grigoriev I.V."/>
            <person name="Nagy L.G."/>
            <person name="Martin F."/>
            <person name="Kauserud H."/>
        </authorList>
    </citation>
    <scope>NUCLEOTIDE SEQUENCE</scope>
    <source>
        <strain evidence="2">9284</strain>
    </source>
</reference>
<dbReference type="Proteomes" id="UP001221142">
    <property type="component" value="Unassembled WGS sequence"/>
</dbReference>
<organism evidence="2 3">
    <name type="scientific">Roridomyces roridus</name>
    <dbReference type="NCBI Taxonomy" id="1738132"/>
    <lineage>
        <taxon>Eukaryota</taxon>
        <taxon>Fungi</taxon>
        <taxon>Dikarya</taxon>
        <taxon>Basidiomycota</taxon>
        <taxon>Agaricomycotina</taxon>
        <taxon>Agaricomycetes</taxon>
        <taxon>Agaricomycetidae</taxon>
        <taxon>Agaricales</taxon>
        <taxon>Marasmiineae</taxon>
        <taxon>Mycenaceae</taxon>
        <taxon>Roridomyces</taxon>
    </lineage>
</organism>
<sequence>PPGIQYSTQARIHSVPQTRCYPSSTLFQYPFLKRLCYSWRAIKQPGRRCGRTSTKICSTTSSSSPLPCSSSSSERRPSLFLKAPPRFSVGGSGELCCGTSTPGVNVCQNGALLCLVPT</sequence>
<feature type="region of interest" description="Disordered" evidence="1">
    <location>
        <begin position="49"/>
        <end position="76"/>
    </location>
</feature>
<protein>
    <submittedName>
        <fullName evidence="2">Uncharacterized protein</fullName>
    </submittedName>
</protein>
<feature type="compositionally biased region" description="Low complexity" evidence="1">
    <location>
        <begin position="57"/>
        <end position="72"/>
    </location>
</feature>
<evidence type="ECO:0000313" key="2">
    <source>
        <dbReference type="EMBL" id="KAJ7617977.1"/>
    </source>
</evidence>